<dbReference type="Gene3D" id="1.10.10.10">
    <property type="entry name" value="Winged helix-like DNA-binding domain superfamily/Winged helix DNA-binding domain"/>
    <property type="match status" value="1"/>
</dbReference>
<dbReference type="EMBL" id="PNBX01000002">
    <property type="protein sequence ID" value="TMO70589.1"/>
    <property type="molecule type" value="Genomic_DNA"/>
</dbReference>
<dbReference type="Pfam" id="PF13509">
    <property type="entry name" value="S1_2"/>
    <property type="match status" value="1"/>
</dbReference>
<comment type="similarity">
    <text evidence="1">Belongs to the CvfB family.</text>
</comment>
<evidence type="ECO:0000313" key="4">
    <source>
        <dbReference type="EMBL" id="TMO70589.1"/>
    </source>
</evidence>
<dbReference type="OrthoDB" id="9801597at2"/>
<reference evidence="4 5" key="1">
    <citation type="submission" date="2018-01" db="EMBL/GenBank/DDBJ databases">
        <authorList>
            <person name="Paulsen S."/>
            <person name="Gram L.K."/>
        </authorList>
    </citation>
    <scope>NUCLEOTIDE SEQUENCE [LARGE SCALE GENOMIC DNA]</scope>
    <source>
        <strain evidence="4 5">S3790</strain>
    </source>
</reference>
<dbReference type="AlphaFoldDB" id="A0A5S3VE22"/>
<dbReference type="PANTHER" id="PTHR37296">
    <property type="entry name" value="CONSERVED VIRULENCE FACTOR B"/>
    <property type="match status" value="1"/>
</dbReference>
<feature type="domain" description="Conserved virulence factor B first S1" evidence="2">
    <location>
        <begin position="4"/>
        <end position="64"/>
    </location>
</feature>
<dbReference type="PANTHER" id="PTHR37296:SF1">
    <property type="entry name" value="CONSERVED VIRULENCE FACTOR B"/>
    <property type="match status" value="1"/>
</dbReference>
<protein>
    <submittedName>
        <fullName evidence="4">GntR family transcriptional regulator</fullName>
    </submittedName>
</protein>
<comment type="caution">
    <text evidence="4">The sequence shown here is derived from an EMBL/GenBank/DDBJ whole genome shotgun (WGS) entry which is preliminary data.</text>
</comment>
<evidence type="ECO:0000259" key="2">
    <source>
        <dbReference type="Pfam" id="PF13509"/>
    </source>
</evidence>
<dbReference type="PIRSF" id="PIRSF012524">
    <property type="entry name" value="YitL_S1"/>
    <property type="match status" value="1"/>
</dbReference>
<dbReference type="RefSeq" id="WP_138589505.1">
    <property type="nucleotide sequence ID" value="NZ_PNBX01000002.1"/>
</dbReference>
<dbReference type="InterPro" id="IPR012340">
    <property type="entry name" value="NA-bd_OB-fold"/>
</dbReference>
<dbReference type="InterPro" id="IPR036388">
    <property type="entry name" value="WH-like_DNA-bd_sf"/>
</dbReference>
<dbReference type="Gene3D" id="2.40.50.140">
    <property type="entry name" value="Nucleic acid-binding proteins"/>
    <property type="match status" value="1"/>
</dbReference>
<reference evidence="5" key="2">
    <citation type="submission" date="2019-06" db="EMBL/GenBank/DDBJ databases">
        <title>Co-occurence of chitin degradation, pigmentation and bioactivity in marine Pseudoalteromonas.</title>
        <authorList>
            <person name="Sonnenschein E.C."/>
            <person name="Bech P.K."/>
        </authorList>
    </citation>
    <scope>NUCLEOTIDE SEQUENCE [LARGE SCALE GENOMIC DNA]</scope>
    <source>
        <strain evidence="5">S3790</strain>
    </source>
</reference>
<evidence type="ECO:0000256" key="1">
    <source>
        <dbReference type="PIRNR" id="PIRNR012524"/>
    </source>
</evidence>
<proteinExistence type="inferred from homology"/>
<dbReference type="Proteomes" id="UP000307217">
    <property type="component" value="Unassembled WGS sequence"/>
</dbReference>
<gene>
    <name evidence="4" type="ORF">CWC19_00565</name>
</gene>
<organism evidence="4 5">
    <name type="scientific">Pseudoalteromonas aurantia</name>
    <dbReference type="NCBI Taxonomy" id="43654"/>
    <lineage>
        <taxon>Bacteria</taxon>
        <taxon>Pseudomonadati</taxon>
        <taxon>Pseudomonadota</taxon>
        <taxon>Gammaproteobacteria</taxon>
        <taxon>Alteromonadales</taxon>
        <taxon>Pseudoalteromonadaceae</taxon>
        <taxon>Pseudoalteromonas</taxon>
    </lineage>
</organism>
<name>A0A5S3VE22_9GAMM</name>
<evidence type="ECO:0000313" key="5">
    <source>
        <dbReference type="Proteomes" id="UP000307217"/>
    </source>
</evidence>
<evidence type="ECO:0000259" key="3">
    <source>
        <dbReference type="Pfam" id="PF17783"/>
    </source>
</evidence>
<dbReference type="InterPro" id="IPR039566">
    <property type="entry name" value="CvfB_S1_st"/>
</dbReference>
<dbReference type="InterPro" id="IPR040764">
    <property type="entry name" value="CvfB_WH"/>
</dbReference>
<dbReference type="InterPro" id="IPR014464">
    <property type="entry name" value="CvfB_fam"/>
</dbReference>
<feature type="domain" description="Conserved virulence factor B-like winged helix" evidence="3">
    <location>
        <begin position="218"/>
        <end position="275"/>
    </location>
</feature>
<sequence>MTMLGSIQNLMINELCAEGAYLDGRELGEVFLPKAEVESHLELGDSVQVFIFQDSQGHMTGTTQTPIAQVGEFALLRVKEINSFGAFLDLGVSKDILAPFNEQKPKMRDGHSYLVRLYLDNASQRLCASSNINKFVNKTDAKYAPLQEVDLIVASKTDIGYKVIINEQHLGVVFFNTIFKRMFIGQKLKGFVKVVREDGKIDVVLEKPGMPKVTGLSEQILAELSDKGGFLPLGDKSDPELIRKTFSTSKANFKKAIGGLFKQGKIDIEAKSISLRK</sequence>
<dbReference type="Pfam" id="PF17783">
    <property type="entry name" value="WHD_CvfB"/>
    <property type="match status" value="1"/>
</dbReference>
<accession>A0A5S3VE22</accession>